<dbReference type="Proteomes" id="UP000198984">
    <property type="component" value="Unassembled WGS sequence"/>
</dbReference>
<reference evidence="1 2" key="1">
    <citation type="submission" date="2016-10" db="EMBL/GenBank/DDBJ databases">
        <authorList>
            <person name="de Groot N.N."/>
        </authorList>
    </citation>
    <scope>NUCLEOTIDE SEQUENCE [LARGE SCALE GENOMIC DNA]</scope>
    <source>
        <strain evidence="1 2">DSM 21039</strain>
    </source>
</reference>
<dbReference type="STRING" id="573321.SAMN04488505_10574"/>
<dbReference type="EMBL" id="FOBB01000005">
    <property type="protein sequence ID" value="SEM57177.1"/>
    <property type="molecule type" value="Genomic_DNA"/>
</dbReference>
<protein>
    <submittedName>
        <fullName evidence="1">Uncharacterized protein</fullName>
    </submittedName>
</protein>
<sequence>MIYSEWLDVPFKPNTIHTAGGGIDTIGYFADIGVPKLTPTLVNTADVKLYINSKDASDPVIYPLPYNAPSGLYIQFSAYAQGISLYSNGDLGTVTTNGKKYQQFRYMIVPGNTQGRLAASINWSDYAAAKVYLGLKD</sequence>
<gene>
    <name evidence="1" type="ORF">SAMN04488505_10574</name>
</gene>
<name>A0A1H7ZIC3_9BACT</name>
<organism evidence="1 2">
    <name type="scientific">Chitinophaga rupis</name>
    <dbReference type="NCBI Taxonomy" id="573321"/>
    <lineage>
        <taxon>Bacteria</taxon>
        <taxon>Pseudomonadati</taxon>
        <taxon>Bacteroidota</taxon>
        <taxon>Chitinophagia</taxon>
        <taxon>Chitinophagales</taxon>
        <taxon>Chitinophagaceae</taxon>
        <taxon>Chitinophaga</taxon>
    </lineage>
</organism>
<evidence type="ECO:0000313" key="1">
    <source>
        <dbReference type="EMBL" id="SEM57177.1"/>
    </source>
</evidence>
<evidence type="ECO:0000313" key="2">
    <source>
        <dbReference type="Proteomes" id="UP000198984"/>
    </source>
</evidence>
<dbReference type="OrthoDB" id="679784at2"/>
<accession>A0A1H7ZIC3</accession>
<keyword evidence="2" id="KW-1185">Reference proteome</keyword>
<dbReference type="AlphaFoldDB" id="A0A1H7ZIC3"/>
<proteinExistence type="predicted"/>
<dbReference type="RefSeq" id="WP_089916027.1">
    <property type="nucleotide sequence ID" value="NZ_FOBB01000005.1"/>
</dbReference>